<proteinExistence type="predicted"/>
<organism evidence="2 3">
    <name type="scientific">Dactylonectria macrodidyma</name>
    <dbReference type="NCBI Taxonomy" id="307937"/>
    <lineage>
        <taxon>Eukaryota</taxon>
        <taxon>Fungi</taxon>
        <taxon>Dikarya</taxon>
        <taxon>Ascomycota</taxon>
        <taxon>Pezizomycotina</taxon>
        <taxon>Sordariomycetes</taxon>
        <taxon>Hypocreomycetidae</taxon>
        <taxon>Hypocreales</taxon>
        <taxon>Nectriaceae</taxon>
        <taxon>Dactylonectria</taxon>
    </lineage>
</organism>
<sequence>MGLYTSPPLLLKRPEPPAQPEGASGGIQDFYAGHLTRDELDELRRAGRNGSGEFERAEGNTAEPKQVSHDDEHTDPEPVPAKEHKKLVGPKPDCPWYSGALLFCEKCLTVGFLA</sequence>
<evidence type="ECO:0000313" key="3">
    <source>
        <dbReference type="Proteomes" id="UP000738349"/>
    </source>
</evidence>
<dbReference type="Proteomes" id="UP000738349">
    <property type="component" value="Unassembled WGS sequence"/>
</dbReference>
<feature type="compositionally biased region" description="Basic and acidic residues" evidence="1">
    <location>
        <begin position="66"/>
        <end position="82"/>
    </location>
</feature>
<feature type="region of interest" description="Disordered" evidence="1">
    <location>
        <begin position="1"/>
        <end position="29"/>
    </location>
</feature>
<feature type="region of interest" description="Disordered" evidence="1">
    <location>
        <begin position="41"/>
        <end position="90"/>
    </location>
</feature>
<dbReference type="OrthoDB" id="260807at2759"/>
<accession>A0A9P9IH92</accession>
<keyword evidence="3" id="KW-1185">Reference proteome</keyword>
<dbReference type="AlphaFoldDB" id="A0A9P9IH92"/>
<evidence type="ECO:0000313" key="2">
    <source>
        <dbReference type="EMBL" id="KAH7119285.1"/>
    </source>
</evidence>
<protein>
    <submittedName>
        <fullName evidence="2">Uncharacterized protein</fullName>
    </submittedName>
</protein>
<reference evidence="2" key="1">
    <citation type="journal article" date="2021" name="Nat. Commun.">
        <title>Genetic determinants of endophytism in the Arabidopsis root mycobiome.</title>
        <authorList>
            <person name="Mesny F."/>
            <person name="Miyauchi S."/>
            <person name="Thiergart T."/>
            <person name="Pickel B."/>
            <person name="Atanasova L."/>
            <person name="Karlsson M."/>
            <person name="Huettel B."/>
            <person name="Barry K.W."/>
            <person name="Haridas S."/>
            <person name="Chen C."/>
            <person name="Bauer D."/>
            <person name="Andreopoulos W."/>
            <person name="Pangilinan J."/>
            <person name="LaButti K."/>
            <person name="Riley R."/>
            <person name="Lipzen A."/>
            <person name="Clum A."/>
            <person name="Drula E."/>
            <person name="Henrissat B."/>
            <person name="Kohler A."/>
            <person name="Grigoriev I.V."/>
            <person name="Martin F.M."/>
            <person name="Hacquard S."/>
        </authorList>
    </citation>
    <scope>NUCLEOTIDE SEQUENCE</scope>
    <source>
        <strain evidence="2">MPI-CAGE-AT-0147</strain>
    </source>
</reference>
<dbReference type="PROSITE" id="PS50096">
    <property type="entry name" value="IQ"/>
    <property type="match status" value="1"/>
</dbReference>
<gene>
    <name evidence="2" type="ORF">EDB81DRAFT_766881</name>
</gene>
<name>A0A9P9IH92_9HYPO</name>
<evidence type="ECO:0000256" key="1">
    <source>
        <dbReference type="SAM" id="MobiDB-lite"/>
    </source>
</evidence>
<dbReference type="EMBL" id="JAGMUV010000026">
    <property type="protein sequence ID" value="KAH7119285.1"/>
    <property type="molecule type" value="Genomic_DNA"/>
</dbReference>
<comment type="caution">
    <text evidence="2">The sequence shown here is derived from an EMBL/GenBank/DDBJ whole genome shotgun (WGS) entry which is preliminary data.</text>
</comment>